<evidence type="ECO:0000256" key="1">
    <source>
        <dbReference type="SAM" id="MobiDB-lite"/>
    </source>
</evidence>
<name>A0A550C0A1_9AGAR</name>
<evidence type="ECO:0008006" key="4">
    <source>
        <dbReference type="Google" id="ProtNLM"/>
    </source>
</evidence>
<feature type="region of interest" description="Disordered" evidence="1">
    <location>
        <begin position="19"/>
        <end position="38"/>
    </location>
</feature>
<dbReference type="AlphaFoldDB" id="A0A550C0A1"/>
<sequence length="373" mass="40164">MFGNASSVNDVPAFFDPESGVSPCDAQEEAVASSQPKSHLGLPTYDQYKNDVEARFLAPLSSAQRNKALISRANHELVASALNSVATLHDQSGYIRWAVNTFTLVHLPLGLRLHENGVPVAIQDELYDVLCTAHEAVAHDSFSATYAHLCASHAHVPRKLVAMFVKLCPTCLGARSGNDNLVDLATAEAIMEHDASRAHDGSLSAIRALVRTASEVSVGIVYGKENTSPTSAHELATDSEMLAYSESVESILEPTKSTSKAPCPPLLRAPAHSAPAHFIQRGSVQLPPMKRQSSLYAGLPNGWQFKFDDYGKAYKHFTGSSEESERRKGGGPSHLSTVTSFQTVASLQRIASLQNMRNSEAEARLEGLPTDST</sequence>
<evidence type="ECO:0000313" key="2">
    <source>
        <dbReference type="EMBL" id="TRM58231.1"/>
    </source>
</evidence>
<keyword evidence="3" id="KW-1185">Reference proteome</keyword>
<proteinExistence type="predicted"/>
<gene>
    <name evidence="2" type="ORF">BD626DRAFT_438334</name>
</gene>
<accession>A0A550C0A1</accession>
<dbReference type="STRING" id="97359.A0A550C0A1"/>
<reference evidence="2 3" key="1">
    <citation type="journal article" date="2019" name="New Phytol.">
        <title>Comparative genomics reveals unique wood-decay strategies and fruiting body development in the Schizophyllaceae.</title>
        <authorList>
            <person name="Almasi E."/>
            <person name="Sahu N."/>
            <person name="Krizsan K."/>
            <person name="Balint B."/>
            <person name="Kovacs G.M."/>
            <person name="Kiss B."/>
            <person name="Cseklye J."/>
            <person name="Drula E."/>
            <person name="Henrissat B."/>
            <person name="Nagy I."/>
            <person name="Chovatia M."/>
            <person name="Adam C."/>
            <person name="LaButti K."/>
            <person name="Lipzen A."/>
            <person name="Riley R."/>
            <person name="Grigoriev I.V."/>
            <person name="Nagy L.G."/>
        </authorList>
    </citation>
    <scope>NUCLEOTIDE SEQUENCE [LARGE SCALE GENOMIC DNA]</scope>
    <source>
        <strain evidence="2 3">NL-1724</strain>
    </source>
</reference>
<dbReference type="EMBL" id="VDMD01000037">
    <property type="protein sequence ID" value="TRM58231.1"/>
    <property type="molecule type" value="Genomic_DNA"/>
</dbReference>
<comment type="caution">
    <text evidence="2">The sequence shown here is derived from an EMBL/GenBank/DDBJ whole genome shotgun (WGS) entry which is preliminary data.</text>
</comment>
<protein>
    <recommendedName>
        <fullName evidence="4">Integrase zinc-binding domain-containing protein</fullName>
    </recommendedName>
</protein>
<dbReference type="Proteomes" id="UP000320762">
    <property type="component" value="Unassembled WGS sequence"/>
</dbReference>
<evidence type="ECO:0000313" key="3">
    <source>
        <dbReference type="Proteomes" id="UP000320762"/>
    </source>
</evidence>
<organism evidence="2 3">
    <name type="scientific">Schizophyllum amplum</name>
    <dbReference type="NCBI Taxonomy" id="97359"/>
    <lineage>
        <taxon>Eukaryota</taxon>
        <taxon>Fungi</taxon>
        <taxon>Dikarya</taxon>
        <taxon>Basidiomycota</taxon>
        <taxon>Agaricomycotina</taxon>
        <taxon>Agaricomycetes</taxon>
        <taxon>Agaricomycetidae</taxon>
        <taxon>Agaricales</taxon>
        <taxon>Schizophyllaceae</taxon>
        <taxon>Schizophyllum</taxon>
    </lineage>
</organism>
<dbReference type="OrthoDB" id="2499658at2759"/>